<dbReference type="SUPFAM" id="SSF56014">
    <property type="entry name" value="Nitrite and sulphite reductase 4Fe-4S domain-like"/>
    <property type="match status" value="1"/>
</dbReference>
<dbReference type="GO" id="GO:0046872">
    <property type="term" value="F:metal ion binding"/>
    <property type="evidence" value="ECO:0007669"/>
    <property type="project" value="UniProtKB-KW"/>
</dbReference>
<dbReference type="GO" id="GO:0020037">
    <property type="term" value="F:heme binding"/>
    <property type="evidence" value="ECO:0007669"/>
    <property type="project" value="InterPro"/>
</dbReference>
<evidence type="ECO:0000313" key="10">
    <source>
        <dbReference type="Proteomes" id="UP001303587"/>
    </source>
</evidence>
<keyword evidence="10" id="KW-1185">Reference proteome</keyword>
<dbReference type="RefSeq" id="WP_338102161.1">
    <property type="nucleotide sequence ID" value="NZ_CP131060.1"/>
</dbReference>
<dbReference type="EC" id="1.7.1.4" evidence="9"/>
<evidence type="ECO:0000256" key="4">
    <source>
        <dbReference type="ARBA" id="ARBA00023002"/>
    </source>
</evidence>
<dbReference type="SUPFAM" id="SSF55124">
    <property type="entry name" value="Nitrite/Sulfite reductase N-terminal domain-like"/>
    <property type="match status" value="1"/>
</dbReference>
<evidence type="ECO:0000259" key="7">
    <source>
        <dbReference type="Pfam" id="PF01077"/>
    </source>
</evidence>
<dbReference type="EMBL" id="CP131060">
    <property type="protein sequence ID" value="WNY25814.1"/>
    <property type="molecule type" value="Genomic_DNA"/>
</dbReference>
<organism evidence="9 10">
    <name type="scientific">Methanolapillus millepedarum</name>
    <dbReference type="NCBI Taxonomy" id="3028296"/>
    <lineage>
        <taxon>Archaea</taxon>
        <taxon>Methanobacteriati</taxon>
        <taxon>Methanobacteriota</taxon>
        <taxon>Stenosarchaea group</taxon>
        <taxon>Methanomicrobia</taxon>
        <taxon>Methanosarcinales</taxon>
        <taxon>Methanosarcinaceae</taxon>
        <taxon>Methanolapillus</taxon>
    </lineage>
</organism>
<evidence type="ECO:0000256" key="6">
    <source>
        <dbReference type="ARBA" id="ARBA00023014"/>
    </source>
</evidence>
<dbReference type="InterPro" id="IPR051329">
    <property type="entry name" value="NIR_SIR_4Fe-4S"/>
</dbReference>
<evidence type="ECO:0000256" key="2">
    <source>
        <dbReference type="ARBA" id="ARBA00022617"/>
    </source>
</evidence>
<evidence type="ECO:0000256" key="1">
    <source>
        <dbReference type="ARBA" id="ARBA00022485"/>
    </source>
</evidence>
<dbReference type="GO" id="GO:0008942">
    <property type="term" value="F:nitrite reductase [NAD(P)H] activity"/>
    <property type="evidence" value="ECO:0007669"/>
    <property type="project" value="UniProtKB-EC"/>
</dbReference>
<dbReference type="Gene3D" id="3.30.413.10">
    <property type="entry name" value="Sulfite Reductase Hemoprotein, domain 1"/>
    <property type="match status" value="1"/>
</dbReference>
<keyword evidence="2" id="KW-0349">Heme</keyword>
<dbReference type="InterPro" id="IPR005117">
    <property type="entry name" value="NiRdtase/SiRdtase_haem-b_fer"/>
</dbReference>
<dbReference type="AlphaFoldDB" id="A0AA96V3G4"/>
<gene>
    <name evidence="9" type="primary">nasD_2</name>
    <name evidence="9" type="ORF">MsAc7_13760</name>
</gene>
<keyword evidence="4 9" id="KW-0560">Oxidoreductase</keyword>
<proteinExistence type="predicted"/>
<sequence>MEKLTPEQITDAKSKGFLLNKNTNCFSGRIVAPGGVYSAGQLAQISECARLFGNGTVAFTSRQSAEIVGIPYENIDPARDYLACLASGLLFGGTGPKIRPIAACKGTTCVFGNGDTQGLARLLHQKYFLGLSNTAFPSKVKMAVGGCPNSCVKPDLNDIGLVFRRQKGEEKIQIYVGGMWGRKTRAGTPLSKPIGQEELSPILDKILGWYQKNANPKERLGFVIERVGIEDLEQFLFSEK</sequence>
<dbReference type="PANTHER" id="PTHR32439">
    <property type="entry name" value="FERREDOXIN--NITRITE REDUCTASE, CHLOROPLASTIC"/>
    <property type="match status" value="1"/>
</dbReference>
<dbReference type="Pfam" id="PF03460">
    <property type="entry name" value="NIR_SIR_ferr"/>
    <property type="match status" value="1"/>
</dbReference>
<reference evidence="9 10" key="1">
    <citation type="submission" date="2023-07" db="EMBL/GenBank/DDBJ databases">
        <title>Closed genoem sequence of Methanosarcinaceae archaeon Ac7.</title>
        <authorList>
            <person name="Poehlein A."/>
            <person name="Protasov E."/>
            <person name="Platt K."/>
            <person name="Reeh H."/>
            <person name="Daniel R."/>
            <person name="Brune A."/>
        </authorList>
    </citation>
    <scope>NUCLEOTIDE SEQUENCE [LARGE SCALE GENOMIC DNA]</scope>
    <source>
        <strain evidence="9 10">Ac7</strain>
    </source>
</reference>
<keyword evidence="1" id="KW-0004">4Fe-4S</keyword>
<evidence type="ECO:0000313" key="9">
    <source>
        <dbReference type="EMBL" id="WNY25814.1"/>
    </source>
</evidence>
<dbReference type="InterPro" id="IPR045854">
    <property type="entry name" value="NO2/SO3_Rdtase_4Fe4S_sf"/>
</dbReference>
<dbReference type="Gene3D" id="3.90.480.20">
    <property type="match status" value="1"/>
</dbReference>
<keyword evidence="3" id="KW-0479">Metal-binding</keyword>
<dbReference type="GeneID" id="89230476"/>
<name>A0AA96V3G4_9EURY</name>
<keyword evidence="5" id="KW-0408">Iron</keyword>
<dbReference type="GO" id="GO:0051539">
    <property type="term" value="F:4 iron, 4 sulfur cluster binding"/>
    <property type="evidence" value="ECO:0007669"/>
    <property type="project" value="UniProtKB-KW"/>
</dbReference>
<dbReference type="Pfam" id="PF01077">
    <property type="entry name" value="NIR_SIR"/>
    <property type="match status" value="1"/>
</dbReference>
<evidence type="ECO:0000256" key="3">
    <source>
        <dbReference type="ARBA" id="ARBA00022723"/>
    </source>
</evidence>
<dbReference type="InterPro" id="IPR036136">
    <property type="entry name" value="Nit/Sulf_reduc_fer-like_dom_sf"/>
</dbReference>
<evidence type="ECO:0000259" key="8">
    <source>
        <dbReference type="Pfam" id="PF03460"/>
    </source>
</evidence>
<protein>
    <submittedName>
        <fullName evidence="9">Nitrite reductase [NAD(P)H]</fullName>
        <ecNumber evidence="9">1.7.1.4</ecNumber>
    </submittedName>
</protein>
<dbReference type="Proteomes" id="UP001303587">
    <property type="component" value="Chromosome"/>
</dbReference>
<accession>A0AA96V3G4</accession>
<feature type="domain" description="Nitrite/Sulfite reductase ferredoxin-like" evidence="8">
    <location>
        <begin position="24"/>
        <end position="82"/>
    </location>
</feature>
<feature type="domain" description="Nitrite/sulphite reductase 4Fe-4S" evidence="7">
    <location>
        <begin position="95"/>
        <end position="233"/>
    </location>
</feature>
<keyword evidence="6" id="KW-0411">Iron-sulfur</keyword>
<evidence type="ECO:0000256" key="5">
    <source>
        <dbReference type="ARBA" id="ARBA00023004"/>
    </source>
</evidence>
<dbReference type="InterPro" id="IPR006067">
    <property type="entry name" value="NO2/SO3_Rdtase_4Fe4S_dom"/>
</dbReference>
<dbReference type="PANTHER" id="PTHR32439:SF9">
    <property type="entry name" value="BLR3264 PROTEIN"/>
    <property type="match status" value="1"/>
</dbReference>